<proteinExistence type="predicted"/>
<keyword evidence="2" id="KW-1185">Reference proteome</keyword>
<gene>
    <name evidence="1" type="ORF">AB0887_32775</name>
</gene>
<evidence type="ECO:0000313" key="2">
    <source>
        <dbReference type="Proteomes" id="UP001553843"/>
    </source>
</evidence>
<dbReference type="RefSeq" id="WP_359782951.1">
    <property type="nucleotide sequence ID" value="NZ_JBEYRR010000013.1"/>
</dbReference>
<protein>
    <submittedName>
        <fullName evidence="1">Uncharacterized protein</fullName>
    </submittedName>
</protein>
<organism evidence="1 2">
    <name type="scientific">Streptomyces huasconensis</name>
    <dbReference type="NCBI Taxonomy" id="1854574"/>
    <lineage>
        <taxon>Bacteria</taxon>
        <taxon>Bacillati</taxon>
        <taxon>Actinomycetota</taxon>
        <taxon>Actinomycetes</taxon>
        <taxon>Kitasatosporales</taxon>
        <taxon>Streptomycetaceae</taxon>
        <taxon>Streptomyces</taxon>
    </lineage>
</organism>
<evidence type="ECO:0000313" key="1">
    <source>
        <dbReference type="EMBL" id="MEW2366711.1"/>
    </source>
</evidence>
<accession>A0ABV3M629</accession>
<sequence>MPTYETLPRFAADLDRLTPEQRHRFRKTVAALVEDLRTGGRFRAGLRVKRVQRARGIYELTWSMGTGPAGRATWEYGPEHRPGTPHVIWRRIGTHDILTGP</sequence>
<dbReference type="Proteomes" id="UP001553843">
    <property type="component" value="Unassembled WGS sequence"/>
</dbReference>
<dbReference type="EMBL" id="JBEYRS010000018">
    <property type="protein sequence ID" value="MEW2366711.1"/>
    <property type="molecule type" value="Genomic_DNA"/>
</dbReference>
<reference evidence="1 2" key="1">
    <citation type="submission" date="2024-06" db="EMBL/GenBank/DDBJ databases">
        <title>The Natural Products Discovery Center: Release of the First 8490 Sequenced Strains for Exploring Actinobacteria Biosynthetic Diversity.</title>
        <authorList>
            <person name="Kalkreuter E."/>
            <person name="Kautsar S.A."/>
            <person name="Yang D."/>
            <person name="Bader C.D."/>
            <person name="Teijaro C.N."/>
            <person name="Fluegel L."/>
            <person name="Davis C.M."/>
            <person name="Simpson J.R."/>
            <person name="Lauterbach L."/>
            <person name="Steele A.D."/>
            <person name="Gui C."/>
            <person name="Meng S."/>
            <person name="Li G."/>
            <person name="Viehrig K."/>
            <person name="Ye F."/>
            <person name="Su P."/>
            <person name="Kiefer A.F."/>
            <person name="Nichols A."/>
            <person name="Cepeda A.J."/>
            <person name="Yan W."/>
            <person name="Fan B."/>
            <person name="Jiang Y."/>
            <person name="Adhikari A."/>
            <person name="Zheng C.-J."/>
            <person name="Schuster L."/>
            <person name="Cowan T.M."/>
            <person name="Smanski M.J."/>
            <person name="Chevrette M.G."/>
            <person name="De Carvalho L.P.S."/>
            <person name="Shen B."/>
        </authorList>
    </citation>
    <scope>NUCLEOTIDE SEQUENCE [LARGE SCALE GENOMIC DNA]</scope>
    <source>
        <strain evidence="1 2">NPDC047833</strain>
    </source>
</reference>
<comment type="caution">
    <text evidence="1">The sequence shown here is derived from an EMBL/GenBank/DDBJ whole genome shotgun (WGS) entry which is preliminary data.</text>
</comment>
<name>A0ABV3M629_9ACTN</name>